<evidence type="ECO:0000259" key="1">
    <source>
        <dbReference type="Pfam" id="PF02602"/>
    </source>
</evidence>
<gene>
    <name evidence="2" type="ORF">GCM10007925_04310</name>
</gene>
<name>A0ABQ5Z1S4_9SPHN</name>
<feature type="domain" description="Tetrapyrrole biosynthesis uroporphyrinogen III synthase" evidence="1">
    <location>
        <begin position="15"/>
        <end position="203"/>
    </location>
</feature>
<keyword evidence="2" id="KW-0808">Transferase</keyword>
<dbReference type="InterPro" id="IPR003754">
    <property type="entry name" value="4pyrrol_synth_uPrphyn_synth"/>
</dbReference>
<proteinExistence type="predicted"/>
<evidence type="ECO:0000313" key="2">
    <source>
        <dbReference type="EMBL" id="GLR46720.1"/>
    </source>
</evidence>
<dbReference type="RefSeq" id="WP_029941731.1">
    <property type="nucleotide sequence ID" value="NZ_BSOO01000003.1"/>
</dbReference>
<dbReference type="GO" id="GO:0032259">
    <property type="term" value="P:methylation"/>
    <property type="evidence" value="ECO:0007669"/>
    <property type="project" value="UniProtKB-KW"/>
</dbReference>
<comment type="caution">
    <text evidence="2">The sequence shown here is derived from an EMBL/GenBank/DDBJ whole genome shotgun (WGS) entry which is preliminary data.</text>
</comment>
<dbReference type="Pfam" id="PF02602">
    <property type="entry name" value="HEM4"/>
    <property type="match status" value="1"/>
</dbReference>
<keyword evidence="2" id="KW-0489">Methyltransferase</keyword>
<dbReference type="GO" id="GO:0008168">
    <property type="term" value="F:methyltransferase activity"/>
    <property type="evidence" value="ECO:0007669"/>
    <property type="project" value="UniProtKB-KW"/>
</dbReference>
<dbReference type="Proteomes" id="UP001156703">
    <property type="component" value="Unassembled WGS sequence"/>
</dbReference>
<sequence>MRPLVILRPEPGASATAGRAAALGLEVRLHPLFRTVAVPWTMPTGEFYGLLLTSANAVRHAGALPVLPVYAVGEATAVVARKAGATVAATGTGGVDALLASLPEGLRLLHLAGAERIAPVDPAQVISVVTVYRTEPLPPPIPDSLAGTVLLVHSPAAGRRVADLSLERAQVRIAAISEAAARACGVGWAACEAAPRPSDDALLPLAAKLCKD</sequence>
<organism evidence="2 3">
    <name type="scientific">Sphingomonas astaxanthinifaciens DSM 22298</name>
    <dbReference type="NCBI Taxonomy" id="1123267"/>
    <lineage>
        <taxon>Bacteria</taxon>
        <taxon>Pseudomonadati</taxon>
        <taxon>Pseudomonadota</taxon>
        <taxon>Alphaproteobacteria</taxon>
        <taxon>Sphingomonadales</taxon>
        <taxon>Sphingomonadaceae</taxon>
        <taxon>Sphingomonas</taxon>
    </lineage>
</organism>
<dbReference type="Gene3D" id="3.40.50.10090">
    <property type="match status" value="1"/>
</dbReference>
<accession>A0ABQ5Z1S4</accession>
<evidence type="ECO:0000313" key="3">
    <source>
        <dbReference type="Proteomes" id="UP001156703"/>
    </source>
</evidence>
<reference evidence="3" key="1">
    <citation type="journal article" date="2019" name="Int. J. Syst. Evol. Microbiol.">
        <title>The Global Catalogue of Microorganisms (GCM) 10K type strain sequencing project: providing services to taxonomists for standard genome sequencing and annotation.</title>
        <authorList>
            <consortium name="The Broad Institute Genomics Platform"/>
            <consortium name="The Broad Institute Genome Sequencing Center for Infectious Disease"/>
            <person name="Wu L."/>
            <person name="Ma J."/>
        </authorList>
    </citation>
    <scope>NUCLEOTIDE SEQUENCE [LARGE SCALE GENOMIC DNA]</scope>
    <source>
        <strain evidence="3">NBRC 102146</strain>
    </source>
</reference>
<protein>
    <submittedName>
        <fullName evidence="2">Uroporphyrinogen III methyltransferase</fullName>
    </submittedName>
</protein>
<dbReference type="SUPFAM" id="SSF69618">
    <property type="entry name" value="HemD-like"/>
    <property type="match status" value="1"/>
</dbReference>
<dbReference type="InterPro" id="IPR036108">
    <property type="entry name" value="4pyrrol_syn_uPrphyn_synt_sf"/>
</dbReference>
<dbReference type="EMBL" id="BSOO01000003">
    <property type="protein sequence ID" value="GLR46720.1"/>
    <property type="molecule type" value="Genomic_DNA"/>
</dbReference>
<keyword evidence="3" id="KW-1185">Reference proteome</keyword>